<accession>A0A369K711</accession>
<protein>
    <submittedName>
        <fullName evidence="2">Zinc-type alcohol dehydrogenase-like protein C2E1P3.01</fullName>
    </submittedName>
</protein>
<dbReference type="CDD" id="cd08249">
    <property type="entry name" value="enoyl_reductase_like"/>
    <property type="match status" value="1"/>
</dbReference>
<dbReference type="InterPro" id="IPR013149">
    <property type="entry name" value="ADH-like_C"/>
</dbReference>
<name>A0A369K711_HYPMA</name>
<dbReference type="InterPro" id="IPR020843">
    <property type="entry name" value="ER"/>
</dbReference>
<comment type="caution">
    <text evidence="2">The sequence shown here is derived from an EMBL/GenBank/DDBJ whole genome shotgun (WGS) entry which is preliminary data.</text>
</comment>
<dbReference type="Pfam" id="PF00107">
    <property type="entry name" value="ADH_zinc_N"/>
    <property type="match status" value="1"/>
</dbReference>
<dbReference type="InterPro" id="IPR047122">
    <property type="entry name" value="Trans-enoyl_RdTase-like"/>
</dbReference>
<gene>
    <name evidence="2" type="ORF">Hypma_014916</name>
</gene>
<dbReference type="OrthoDB" id="3233595at2759"/>
<dbReference type="InParanoid" id="A0A369K711"/>
<feature type="domain" description="Enoyl reductase (ER)" evidence="1">
    <location>
        <begin position="12"/>
        <end position="337"/>
    </location>
</feature>
<evidence type="ECO:0000259" key="1">
    <source>
        <dbReference type="SMART" id="SM00829"/>
    </source>
</evidence>
<organism evidence="2 3">
    <name type="scientific">Hypsizygus marmoreus</name>
    <name type="common">White beech mushroom</name>
    <name type="synonym">Agaricus marmoreus</name>
    <dbReference type="NCBI Taxonomy" id="39966"/>
    <lineage>
        <taxon>Eukaryota</taxon>
        <taxon>Fungi</taxon>
        <taxon>Dikarya</taxon>
        <taxon>Basidiomycota</taxon>
        <taxon>Agaricomycotina</taxon>
        <taxon>Agaricomycetes</taxon>
        <taxon>Agaricomycetidae</taxon>
        <taxon>Agaricales</taxon>
        <taxon>Tricholomatineae</taxon>
        <taxon>Lyophyllaceae</taxon>
        <taxon>Hypsizygus</taxon>
    </lineage>
</organism>
<dbReference type="SUPFAM" id="SSF50129">
    <property type="entry name" value="GroES-like"/>
    <property type="match status" value="1"/>
</dbReference>
<sequence>MPSEHQALFLDAKFGKFVLGTNTTPTPGPGELLVKIEGVGLNPVDWSIQKWGLFLENYPAIIGTDTAGIVEEVGKGVTTFSKGDRVFYQGSWANDKASYQQYNVITAATVAKIPNHLSFEAVASIPVCITAAFLGLYNTKPYGAGYISPVDNSARGKYAGKPLVVIGGAGSVGQFAIQLGRLSGFSPIITTASTKNTAYLKSLGATHVIDRKLPLSSLTTEIRNITTAPIEIVYDAVSTADTQKTAYNLLAPKGQLVVVLNPEVAQVEGKPVIHVFAIPSLPHTREVCVEMYGKLTEWLEEGAIKPNRVEILKGGLRGVVGGLARLENGQVSATKLIARPNEA</sequence>
<dbReference type="Gene3D" id="3.90.180.10">
    <property type="entry name" value="Medium-chain alcohol dehydrogenases, catalytic domain"/>
    <property type="match status" value="1"/>
</dbReference>
<dbReference type="Gene3D" id="3.40.50.720">
    <property type="entry name" value="NAD(P)-binding Rossmann-like Domain"/>
    <property type="match status" value="1"/>
</dbReference>
<dbReference type="PANTHER" id="PTHR45348">
    <property type="entry name" value="HYPOTHETICAL OXIDOREDUCTASE (EUROFUNG)"/>
    <property type="match status" value="1"/>
</dbReference>
<dbReference type="InterPro" id="IPR011032">
    <property type="entry name" value="GroES-like_sf"/>
</dbReference>
<evidence type="ECO:0000313" key="3">
    <source>
        <dbReference type="Proteomes" id="UP000076154"/>
    </source>
</evidence>
<dbReference type="SMART" id="SM00829">
    <property type="entry name" value="PKS_ER"/>
    <property type="match status" value="1"/>
</dbReference>
<proteinExistence type="predicted"/>
<dbReference type="Pfam" id="PF08240">
    <property type="entry name" value="ADH_N"/>
    <property type="match status" value="1"/>
</dbReference>
<dbReference type="STRING" id="39966.A0A369K711"/>
<dbReference type="SUPFAM" id="SSF51735">
    <property type="entry name" value="NAD(P)-binding Rossmann-fold domains"/>
    <property type="match status" value="1"/>
</dbReference>
<dbReference type="InterPro" id="IPR036291">
    <property type="entry name" value="NAD(P)-bd_dom_sf"/>
</dbReference>
<dbReference type="EMBL" id="LUEZ02000010">
    <property type="protein sequence ID" value="RDB29362.1"/>
    <property type="molecule type" value="Genomic_DNA"/>
</dbReference>
<dbReference type="FunCoup" id="A0A369K711">
    <property type="interactions" value="10"/>
</dbReference>
<dbReference type="PANTHER" id="PTHR45348:SF2">
    <property type="entry name" value="ZINC-TYPE ALCOHOL DEHYDROGENASE-LIKE PROTEIN C2E1P3.01"/>
    <property type="match status" value="1"/>
</dbReference>
<evidence type="ECO:0000313" key="2">
    <source>
        <dbReference type="EMBL" id="RDB29362.1"/>
    </source>
</evidence>
<dbReference type="Proteomes" id="UP000076154">
    <property type="component" value="Unassembled WGS sequence"/>
</dbReference>
<dbReference type="GO" id="GO:0016651">
    <property type="term" value="F:oxidoreductase activity, acting on NAD(P)H"/>
    <property type="evidence" value="ECO:0007669"/>
    <property type="project" value="InterPro"/>
</dbReference>
<keyword evidence="3" id="KW-1185">Reference proteome</keyword>
<reference evidence="2" key="1">
    <citation type="submission" date="2018-04" db="EMBL/GenBank/DDBJ databases">
        <title>Whole genome sequencing of Hypsizygus marmoreus.</title>
        <authorList>
            <person name="Choi I.-G."/>
            <person name="Min B."/>
            <person name="Kim J.-G."/>
            <person name="Kim S."/>
            <person name="Oh Y.-L."/>
            <person name="Kong W.-S."/>
            <person name="Park H."/>
            <person name="Jeong J."/>
            <person name="Song E.-S."/>
        </authorList>
    </citation>
    <scope>NUCLEOTIDE SEQUENCE [LARGE SCALE GENOMIC DNA]</scope>
    <source>
        <strain evidence="2">51987-8</strain>
    </source>
</reference>
<dbReference type="AlphaFoldDB" id="A0A369K711"/>
<dbReference type="InterPro" id="IPR013154">
    <property type="entry name" value="ADH-like_N"/>
</dbReference>